<evidence type="ECO:0000313" key="3">
    <source>
        <dbReference type="Proteomes" id="UP000193560"/>
    </source>
</evidence>
<name>A0A1X2IF28_9FUNG</name>
<gene>
    <name evidence="2" type="ORF">BCR42DRAFT_416863</name>
</gene>
<evidence type="ECO:0000256" key="1">
    <source>
        <dbReference type="ARBA" id="ARBA00008372"/>
    </source>
</evidence>
<dbReference type="PANTHER" id="PTHR15092:SF22">
    <property type="entry name" value="POLY(A)-SPECIFIC RIBONUCLEASE PNLDC1"/>
    <property type="match status" value="1"/>
</dbReference>
<dbReference type="AlphaFoldDB" id="A0A1X2IF28"/>
<dbReference type="STRING" id="90262.A0A1X2IF28"/>
<dbReference type="SUPFAM" id="SSF82708">
    <property type="entry name" value="R3H domain"/>
    <property type="match status" value="1"/>
</dbReference>
<evidence type="ECO:0000313" key="2">
    <source>
        <dbReference type="EMBL" id="ORZ15323.1"/>
    </source>
</evidence>
<dbReference type="PANTHER" id="PTHR15092">
    <property type="entry name" value="POLY A -SPECIFIC RIBONUCLEASE/TARGET OF EGR1, MEMBER 1"/>
    <property type="match status" value="1"/>
</dbReference>
<protein>
    <submittedName>
        <fullName evidence="2">Ribonuclease H-like domain-containing protein</fullName>
    </submittedName>
</protein>
<dbReference type="InterPro" id="IPR036867">
    <property type="entry name" value="R3H_dom_sf"/>
</dbReference>
<reference evidence="2 3" key="1">
    <citation type="submission" date="2016-07" db="EMBL/GenBank/DDBJ databases">
        <title>Pervasive Adenine N6-methylation of Active Genes in Fungi.</title>
        <authorList>
            <consortium name="DOE Joint Genome Institute"/>
            <person name="Mondo S.J."/>
            <person name="Dannebaum R.O."/>
            <person name="Kuo R.C."/>
            <person name="Labutti K."/>
            <person name="Haridas S."/>
            <person name="Kuo A."/>
            <person name="Salamov A."/>
            <person name="Ahrendt S.R."/>
            <person name="Lipzen A."/>
            <person name="Sullivan W."/>
            <person name="Andreopoulos W.B."/>
            <person name="Clum A."/>
            <person name="Lindquist E."/>
            <person name="Daum C."/>
            <person name="Ramamoorthy G.K."/>
            <person name="Gryganskyi A."/>
            <person name="Culley D."/>
            <person name="Magnuson J.K."/>
            <person name="James T.Y."/>
            <person name="O'Malley M.A."/>
            <person name="Stajich J.E."/>
            <person name="Spatafora J.W."/>
            <person name="Visel A."/>
            <person name="Grigoriev I.V."/>
        </authorList>
    </citation>
    <scope>NUCLEOTIDE SEQUENCE [LARGE SCALE GENOMIC DNA]</scope>
    <source>
        <strain evidence="2 3">NRRL 1336</strain>
    </source>
</reference>
<dbReference type="OrthoDB" id="1432093at2759"/>
<dbReference type="InterPro" id="IPR051181">
    <property type="entry name" value="CAF1_poly(A)_ribonucleases"/>
</dbReference>
<dbReference type="GO" id="GO:0003723">
    <property type="term" value="F:RNA binding"/>
    <property type="evidence" value="ECO:0007669"/>
    <property type="project" value="TreeGrafter"/>
</dbReference>
<accession>A0A1X2IF28</accession>
<dbReference type="Proteomes" id="UP000193560">
    <property type="component" value="Unassembled WGS sequence"/>
</dbReference>
<dbReference type="InterPro" id="IPR036397">
    <property type="entry name" value="RNaseH_sf"/>
</dbReference>
<sequence>MEIPRQDFTQKLPMVKAAIDECDFMAIDTELSGLHRPGTGKRIETRDYRYNEYKEATDRFLIIQFGLCTFKWDAPSGRYIAKPFNFNIFPTSFAGGRSQPNRVFSVQAQAFDFLAKQAFDFNKWIYQGIPYMNLDDEKKFVTEKRKMLNDEMPDIPVDDKDRPFLEDARKKINTWLESKNNKPKDNEGINIAATNGYLRRLIYQEVRNNFEGLTAEGRQGYIRVIRFSKEQQLKRNKEREEQFENDRDKAIGFRKVIDWISESKKPLVGHNMLLDMCHVIGQFIQPLPDTKEEFKTLATKLFPIMIDTKHIAISAPEIEKIVTGATDLENLRFETSRQAFENPRVDMDWEFPRYIEQKAHEAGYDAYMTGTAFIKMVSYLDSQRNPEEIVHVVEDAAVELEKEIQQEETITESNGGWDIEPDDDVDPNWTIDDDEIYNYGSTWVRLLEENGAPIPLIASIANKAALVRSAYHYFDFAQEEQGIIKQSNTFVVHLNQQALLENDVALKVLSAIGQYIVEPMDENSSLVVYERALADKDTIKQRLIDELKKNTASYIPVDSIIDYRK</sequence>
<dbReference type="SUPFAM" id="SSF53098">
    <property type="entry name" value="Ribonuclease H-like"/>
    <property type="match status" value="1"/>
</dbReference>
<organism evidence="2 3">
    <name type="scientific">Absidia repens</name>
    <dbReference type="NCBI Taxonomy" id="90262"/>
    <lineage>
        <taxon>Eukaryota</taxon>
        <taxon>Fungi</taxon>
        <taxon>Fungi incertae sedis</taxon>
        <taxon>Mucoromycota</taxon>
        <taxon>Mucoromycotina</taxon>
        <taxon>Mucoromycetes</taxon>
        <taxon>Mucorales</taxon>
        <taxon>Cunninghamellaceae</taxon>
        <taxon>Absidia</taxon>
    </lineage>
</organism>
<dbReference type="Gene3D" id="3.30.420.10">
    <property type="entry name" value="Ribonuclease H-like superfamily/Ribonuclease H"/>
    <property type="match status" value="2"/>
</dbReference>
<dbReference type="GO" id="GO:0000175">
    <property type="term" value="F:3'-5'-RNA exonuclease activity"/>
    <property type="evidence" value="ECO:0007669"/>
    <property type="project" value="TreeGrafter"/>
</dbReference>
<comment type="caution">
    <text evidence="2">The sequence shown here is derived from an EMBL/GenBank/DDBJ whole genome shotgun (WGS) entry which is preliminary data.</text>
</comment>
<comment type="similarity">
    <text evidence="1">Belongs to the CAF1 family.</text>
</comment>
<dbReference type="InterPro" id="IPR012337">
    <property type="entry name" value="RNaseH-like_sf"/>
</dbReference>
<proteinExistence type="inferred from homology"/>
<dbReference type="Pfam" id="PF04857">
    <property type="entry name" value="CAF1"/>
    <property type="match status" value="1"/>
</dbReference>
<dbReference type="InterPro" id="IPR006941">
    <property type="entry name" value="RNase_CAF1"/>
</dbReference>
<keyword evidence="3" id="KW-1185">Reference proteome</keyword>
<dbReference type="EMBL" id="MCGE01000013">
    <property type="protein sequence ID" value="ORZ15323.1"/>
    <property type="molecule type" value="Genomic_DNA"/>
</dbReference>